<dbReference type="PANTHER" id="PTHR40459:SF1">
    <property type="entry name" value="CONSERVED HYPOTHETICAL ALANINE AND LEUCINE RICH PROTEIN"/>
    <property type="match status" value="1"/>
</dbReference>
<name>A0A520MNQ5_9GAMM</name>
<accession>A0A520MNQ5</accession>
<dbReference type="PANTHER" id="PTHR40459">
    <property type="entry name" value="CONSERVED HYPOTHETICAL ALANINE AND LEUCINE RICH PROTEIN"/>
    <property type="match status" value="1"/>
</dbReference>
<evidence type="ECO:0000313" key="4">
    <source>
        <dbReference type="Proteomes" id="UP000315889"/>
    </source>
</evidence>
<reference evidence="3 4" key="1">
    <citation type="submission" date="2019-02" db="EMBL/GenBank/DDBJ databases">
        <title>Prokaryotic population dynamics and viral predation in marine succession experiment using metagenomics: the confinement effect.</title>
        <authorList>
            <person name="Haro-Moreno J.M."/>
            <person name="Rodriguez-Valera F."/>
            <person name="Lopez-Perez M."/>
        </authorList>
    </citation>
    <scope>NUCLEOTIDE SEQUENCE [LARGE SCALE GENOMIC DNA]</scope>
    <source>
        <strain evidence="3">MED-G170</strain>
    </source>
</reference>
<dbReference type="InterPro" id="IPR008927">
    <property type="entry name" value="6-PGluconate_DH-like_C_sf"/>
</dbReference>
<proteinExistence type="predicted"/>
<comment type="caution">
    <text evidence="3">The sequence shown here is derived from an EMBL/GenBank/DDBJ whole genome shotgun (WGS) entry which is preliminary data.</text>
</comment>
<evidence type="ECO:0000256" key="1">
    <source>
        <dbReference type="ARBA" id="ARBA00023002"/>
    </source>
</evidence>
<organism evidence="3 4">
    <name type="scientific">SAR92 clade bacterium</name>
    <dbReference type="NCBI Taxonomy" id="2315479"/>
    <lineage>
        <taxon>Bacteria</taxon>
        <taxon>Pseudomonadati</taxon>
        <taxon>Pseudomonadota</taxon>
        <taxon>Gammaproteobacteria</taxon>
        <taxon>Cellvibrionales</taxon>
        <taxon>Porticoccaceae</taxon>
        <taxon>SAR92 clade</taxon>
    </lineage>
</organism>
<dbReference type="EMBL" id="SHBP01000001">
    <property type="protein sequence ID" value="RZO22837.1"/>
    <property type="molecule type" value="Genomic_DNA"/>
</dbReference>
<dbReference type="InterPro" id="IPR037108">
    <property type="entry name" value="TM1727-like_C_sf"/>
</dbReference>
<dbReference type="Proteomes" id="UP000315889">
    <property type="component" value="Unassembled WGS sequence"/>
</dbReference>
<dbReference type="InterPro" id="IPR036291">
    <property type="entry name" value="NAD(P)-bd_dom_sf"/>
</dbReference>
<evidence type="ECO:0000313" key="3">
    <source>
        <dbReference type="EMBL" id="RZO22837.1"/>
    </source>
</evidence>
<evidence type="ECO:0000259" key="2">
    <source>
        <dbReference type="Pfam" id="PF10728"/>
    </source>
</evidence>
<feature type="domain" description="DUF2520" evidence="2">
    <location>
        <begin position="155"/>
        <end position="281"/>
    </location>
</feature>
<dbReference type="Gene3D" id="1.10.1040.20">
    <property type="entry name" value="ProC-like, C-terminal domain"/>
    <property type="match status" value="1"/>
</dbReference>
<dbReference type="InterPro" id="IPR018931">
    <property type="entry name" value="DUF2520"/>
</dbReference>
<keyword evidence="1" id="KW-0560">Oxidoreductase</keyword>
<dbReference type="SUPFAM" id="SSF48179">
    <property type="entry name" value="6-phosphogluconate dehydrogenase C-terminal domain-like"/>
    <property type="match status" value="1"/>
</dbReference>
<dbReference type="SUPFAM" id="SSF51735">
    <property type="entry name" value="NAD(P)-binding Rossmann-fold domains"/>
    <property type="match status" value="1"/>
</dbReference>
<protein>
    <submittedName>
        <fullName evidence="3">DUF2520 domain-containing protein</fullName>
    </submittedName>
</protein>
<dbReference type="Gene3D" id="3.40.50.720">
    <property type="entry name" value="NAD(P)-binding Rossmann-like Domain"/>
    <property type="match status" value="1"/>
</dbReference>
<dbReference type="Pfam" id="PF10728">
    <property type="entry name" value="DUF2520"/>
    <property type="match status" value="1"/>
</dbReference>
<gene>
    <name evidence="3" type="ORF">EVB03_00280</name>
</gene>
<sequence>MSEQMPDQLPAADWTSKSLSLNCVGAGLVGKTLCHLMSRHIQLNQVINQSRPSAQQAVDFIGAGRPFGIDSQPLTQLDPANIWMITCPDDLIESVGNKIIQSGRLQPGNIIFHCSGANSSKIFQMPQSADIYVASVHPIHSFSDPRSSLETFSGTPCAIEGDLKATKVLDHLFQLIGADPFPIDSESKSLYHASTVMACNYLVSLLELSKMMLSQAGVDHKKHSNPLKALIEQTLSNYLIGDAQTALTGPISRGDVDTIASHLAALENAPSDWRKVYCSLGNIAADISSKQSLASPKSLQAITRLLNKKDADRNND</sequence>
<dbReference type="GO" id="GO:0016491">
    <property type="term" value="F:oxidoreductase activity"/>
    <property type="evidence" value="ECO:0007669"/>
    <property type="project" value="UniProtKB-KW"/>
</dbReference>
<dbReference type="AlphaFoldDB" id="A0A520MNQ5"/>